<proteinExistence type="predicted"/>
<feature type="transmembrane region" description="Helical" evidence="5">
    <location>
        <begin position="183"/>
        <end position="203"/>
    </location>
</feature>
<comment type="caution">
    <text evidence="6">The sequence shown here is derived from an EMBL/GenBank/DDBJ whole genome shotgun (WGS) entry which is preliminary data.</text>
</comment>
<keyword evidence="2 5" id="KW-0812">Transmembrane</keyword>
<protein>
    <submittedName>
        <fullName evidence="6">Hemolysin III</fullName>
    </submittedName>
</protein>
<feature type="transmembrane region" description="Helical" evidence="5">
    <location>
        <begin position="127"/>
        <end position="146"/>
    </location>
</feature>
<evidence type="ECO:0000256" key="3">
    <source>
        <dbReference type="ARBA" id="ARBA00022989"/>
    </source>
</evidence>
<evidence type="ECO:0000256" key="4">
    <source>
        <dbReference type="ARBA" id="ARBA00023136"/>
    </source>
</evidence>
<dbReference type="EMBL" id="JACHXO010000005">
    <property type="protein sequence ID" value="MBB3195449.1"/>
    <property type="molecule type" value="Genomic_DNA"/>
</dbReference>
<dbReference type="PANTHER" id="PTHR20855:SF3">
    <property type="entry name" value="LD03007P"/>
    <property type="match status" value="1"/>
</dbReference>
<dbReference type="Proteomes" id="UP000574369">
    <property type="component" value="Unassembled WGS sequence"/>
</dbReference>
<dbReference type="InterPro" id="IPR004254">
    <property type="entry name" value="AdipoR/HlyIII-related"/>
</dbReference>
<dbReference type="PANTHER" id="PTHR20855">
    <property type="entry name" value="ADIPOR/PROGESTIN RECEPTOR-RELATED"/>
    <property type="match status" value="1"/>
</dbReference>
<gene>
    <name evidence="6" type="ORF">FHS28_002855</name>
</gene>
<keyword evidence="4 5" id="KW-0472">Membrane</keyword>
<dbReference type="Pfam" id="PF03006">
    <property type="entry name" value="HlyIII"/>
    <property type="match status" value="1"/>
</dbReference>
<dbReference type="RefSeq" id="WP_088451592.1">
    <property type="nucleotide sequence ID" value="NZ_JACHXO010000005.1"/>
</dbReference>
<evidence type="ECO:0000313" key="7">
    <source>
        <dbReference type="Proteomes" id="UP000574369"/>
    </source>
</evidence>
<evidence type="ECO:0000256" key="5">
    <source>
        <dbReference type="SAM" id="Phobius"/>
    </source>
</evidence>
<organism evidence="6 7">
    <name type="scientific">Roseateles terrae</name>
    <dbReference type="NCBI Taxonomy" id="431060"/>
    <lineage>
        <taxon>Bacteria</taxon>
        <taxon>Pseudomonadati</taxon>
        <taxon>Pseudomonadota</taxon>
        <taxon>Betaproteobacteria</taxon>
        <taxon>Burkholderiales</taxon>
        <taxon>Sphaerotilaceae</taxon>
        <taxon>Roseateles</taxon>
    </lineage>
</organism>
<sequence>MYRGERLNAATHLAGLLLAVPATGWLVTQAIGTGSLRRVAAAAVFGAALIAVFTASTLCHSTRGRAQDWWARADHCAIFLLIAGTATPFALLTGSGWWGWAVLLGVWAVALFGAARALFGSQGRPMLGLYLTTGWMATLACAPALAQVSGGSLRLFLAGAAFYTAGTYFFANPSGRRHAHGIWHLFVVAGSGVHFGAVTHCVLT</sequence>
<evidence type="ECO:0000313" key="6">
    <source>
        <dbReference type="EMBL" id="MBB3195449.1"/>
    </source>
</evidence>
<accession>A0ABR6GW30</accession>
<feature type="transmembrane region" description="Helical" evidence="5">
    <location>
        <begin position="39"/>
        <end position="59"/>
    </location>
</feature>
<reference evidence="6 7" key="1">
    <citation type="submission" date="2020-08" db="EMBL/GenBank/DDBJ databases">
        <title>Genomic Encyclopedia of Type Strains, Phase III (KMG-III): the genomes of soil and plant-associated and newly described type strains.</title>
        <authorList>
            <person name="Whitman W."/>
        </authorList>
    </citation>
    <scope>NUCLEOTIDE SEQUENCE [LARGE SCALE GENOMIC DNA]</scope>
    <source>
        <strain evidence="6 7">CECT 7247</strain>
    </source>
</reference>
<feature type="transmembrane region" description="Helical" evidence="5">
    <location>
        <begin position="152"/>
        <end position="171"/>
    </location>
</feature>
<keyword evidence="3 5" id="KW-1133">Transmembrane helix</keyword>
<evidence type="ECO:0000256" key="1">
    <source>
        <dbReference type="ARBA" id="ARBA00004141"/>
    </source>
</evidence>
<comment type="subcellular location">
    <subcellularLocation>
        <location evidence="1">Membrane</location>
        <topology evidence="1">Multi-pass membrane protein</topology>
    </subcellularLocation>
</comment>
<feature type="transmembrane region" description="Helical" evidence="5">
    <location>
        <begin position="71"/>
        <end position="91"/>
    </location>
</feature>
<evidence type="ECO:0000256" key="2">
    <source>
        <dbReference type="ARBA" id="ARBA00022692"/>
    </source>
</evidence>
<keyword evidence="7" id="KW-1185">Reference proteome</keyword>
<feature type="transmembrane region" description="Helical" evidence="5">
    <location>
        <begin position="97"/>
        <end position="115"/>
    </location>
</feature>
<name>A0ABR6GW30_9BURK</name>